<dbReference type="InterPro" id="IPR015422">
    <property type="entry name" value="PyrdxlP-dep_Trfase_small"/>
</dbReference>
<protein>
    <submittedName>
        <fullName evidence="1">Uncharacterized protein</fullName>
    </submittedName>
</protein>
<dbReference type="InterPro" id="IPR015424">
    <property type="entry name" value="PyrdxlP-dep_Trfase"/>
</dbReference>
<reference evidence="1" key="1">
    <citation type="journal article" date="2015" name="Nature">
        <title>Complex archaea that bridge the gap between prokaryotes and eukaryotes.</title>
        <authorList>
            <person name="Spang A."/>
            <person name="Saw J.H."/>
            <person name="Jorgensen S.L."/>
            <person name="Zaremba-Niedzwiedzka K."/>
            <person name="Martijn J."/>
            <person name="Lind A.E."/>
            <person name="van Eijk R."/>
            <person name="Schleper C."/>
            <person name="Guy L."/>
            <person name="Ettema T.J."/>
        </authorList>
    </citation>
    <scope>NUCLEOTIDE SEQUENCE</scope>
</reference>
<dbReference type="InterPro" id="IPR000653">
    <property type="entry name" value="DegT/StrS_aminotransferase"/>
</dbReference>
<accession>A0A0F9XS39</accession>
<name>A0A0F9XS39_9ZZZZ</name>
<dbReference type="GO" id="GO:0030170">
    <property type="term" value="F:pyridoxal phosphate binding"/>
    <property type="evidence" value="ECO:0007669"/>
    <property type="project" value="TreeGrafter"/>
</dbReference>
<comment type="caution">
    <text evidence="1">The sequence shown here is derived from an EMBL/GenBank/DDBJ whole genome shotgun (WGS) entry which is preliminary data.</text>
</comment>
<dbReference type="CDD" id="cd00616">
    <property type="entry name" value="AHBA_syn"/>
    <property type="match status" value="1"/>
</dbReference>
<dbReference type="Gene3D" id="3.90.1150.10">
    <property type="entry name" value="Aspartate Aminotransferase, domain 1"/>
    <property type="match status" value="1"/>
</dbReference>
<dbReference type="GO" id="GO:0008483">
    <property type="term" value="F:transaminase activity"/>
    <property type="evidence" value="ECO:0007669"/>
    <property type="project" value="TreeGrafter"/>
</dbReference>
<dbReference type="GO" id="GO:0000271">
    <property type="term" value="P:polysaccharide biosynthetic process"/>
    <property type="evidence" value="ECO:0007669"/>
    <property type="project" value="TreeGrafter"/>
</dbReference>
<organism evidence="1">
    <name type="scientific">marine sediment metagenome</name>
    <dbReference type="NCBI Taxonomy" id="412755"/>
    <lineage>
        <taxon>unclassified sequences</taxon>
        <taxon>metagenomes</taxon>
        <taxon>ecological metagenomes</taxon>
    </lineage>
</organism>
<dbReference type="Pfam" id="PF01041">
    <property type="entry name" value="DegT_DnrJ_EryC1"/>
    <property type="match status" value="1"/>
</dbReference>
<evidence type="ECO:0000313" key="1">
    <source>
        <dbReference type="EMBL" id="KKN95073.1"/>
    </source>
</evidence>
<dbReference type="AlphaFoldDB" id="A0A0F9XS39"/>
<dbReference type="PIRSF" id="PIRSF000390">
    <property type="entry name" value="PLP_StrS"/>
    <property type="match status" value="1"/>
</dbReference>
<sequence length="374" mass="40207">MSDVIPLSHQDITDAEVAAVEAVLRSDRLSLGPQIEAFEAALAARVGRTYGIGVNSGTSGLHLCVKALGIGEGDEVITTPFSFVATTNCLLFERATPVLVDIDPDSYNMDPAAIEAAITPKTKAILPVEVFGNPAHFDAYQAIADKHDLVLLEDCCEALGAVCGDRPAGSFGAAGVFAFYPNKQITTGEGGMIVTDREDIRDLAVSLRNQGRASEAWLSHARLGYNYRMGEIQAALGLVQLGRLDELLAGRRRAADAYDQALADIDGVHLPPMLDRTNASWFVYVIRLADEFTAKDRNAVIAQLRQAGVSCSNYFAPIHTQPYIIEALGTAEGDFPITERLAARTIALPFYSQITDDQVARVREALATAVAGRR</sequence>
<dbReference type="Gene3D" id="3.40.640.10">
    <property type="entry name" value="Type I PLP-dependent aspartate aminotransferase-like (Major domain)"/>
    <property type="match status" value="1"/>
</dbReference>
<dbReference type="PANTHER" id="PTHR30244:SF39">
    <property type="entry name" value="BLR3650 PROTEIN"/>
    <property type="match status" value="1"/>
</dbReference>
<proteinExistence type="predicted"/>
<gene>
    <name evidence="1" type="ORF">LCGC14_0181410</name>
</gene>
<dbReference type="EMBL" id="LAZR01000073">
    <property type="protein sequence ID" value="KKN95073.1"/>
    <property type="molecule type" value="Genomic_DNA"/>
</dbReference>
<dbReference type="SUPFAM" id="SSF53383">
    <property type="entry name" value="PLP-dependent transferases"/>
    <property type="match status" value="1"/>
</dbReference>
<dbReference type="InterPro" id="IPR015421">
    <property type="entry name" value="PyrdxlP-dep_Trfase_major"/>
</dbReference>
<dbReference type="PANTHER" id="PTHR30244">
    <property type="entry name" value="TRANSAMINASE"/>
    <property type="match status" value="1"/>
</dbReference>